<dbReference type="PANTHER" id="PTHR31809:SF0">
    <property type="entry name" value="BUD13 HOMOLOG"/>
    <property type="match status" value="1"/>
</dbReference>
<organism evidence="3 4">
    <name type="scientific">Naganishia liquefaciens</name>
    <dbReference type="NCBI Taxonomy" id="104408"/>
    <lineage>
        <taxon>Eukaryota</taxon>
        <taxon>Fungi</taxon>
        <taxon>Dikarya</taxon>
        <taxon>Basidiomycota</taxon>
        <taxon>Agaricomycotina</taxon>
        <taxon>Tremellomycetes</taxon>
        <taxon>Filobasidiales</taxon>
        <taxon>Filobasidiaceae</taxon>
        <taxon>Naganishia</taxon>
    </lineage>
</organism>
<gene>
    <name evidence="3" type="ORF">NliqN6_4141</name>
</gene>
<dbReference type="Proteomes" id="UP000620104">
    <property type="component" value="Unassembled WGS sequence"/>
</dbReference>
<feature type="region of interest" description="Disordered" evidence="2">
    <location>
        <begin position="21"/>
        <end position="43"/>
    </location>
</feature>
<reference evidence="3" key="1">
    <citation type="submission" date="2020-07" db="EMBL/GenBank/DDBJ databases">
        <title>Draft Genome Sequence of a Deep-Sea Yeast, Naganishia (Cryptococcus) liquefaciens strain N6.</title>
        <authorList>
            <person name="Han Y.W."/>
            <person name="Kajitani R."/>
            <person name="Morimoto H."/>
            <person name="Parhat M."/>
            <person name="Tsubouchi H."/>
            <person name="Bakenova O."/>
            <person name="Ogata M."/>
            <person name="Argunhan B."/>
            <person name="Aoki R."/>
            <person name="Kajiwara S."/>
            <person name="Itoh T."/>
            <person name="Iwasaki H."/>
        </authorList>
    </citation>
    <scope>NUCLEOTIDE SEQUENCE</scope>
    <source>
        <strain evidence="3">N6</strain>
    </source>
</reference>
<proteinExistence type="inferred from homology"/>
<feature type="region of interest" description="Disordered" evidence="2">
    <location>
        <begin position="69"/>
        <end position="184"/>
    </location>
</feature>
<dbReference type="PANTHER" id="PTHR31809">
    <property type="entry name" value="BUD13 HOMOLOG"/>
    <property type="match status" value="1"/>
</dbReference>
<comment type="caution">
    <text evidence="3">The sequence shown here is derived from an EMBL/GenBank/DDBJ whole genome shotgun (WGS) entry which is preliminary data.</text>
</comment>
<dbReference type="GO" id="GO:0070274">
    <property type="term" value="C:RES complex"/>
    <property type="evidence" value="ECO:0007669"/>
    <property type="project" value="TreeGrafter"/>
</dbReference>
<dbReference type="OrthoDB" id="6022at2759"/>
<feature type="compositionally biased region" description="Polar residues" evidence="2">
    <location>
        <begin position="85"/>
        <end position="97"/>
    </location>
</feature>
<evidence type="ECO:0000313" key="4">
    <source>
        <dbReference type="Proteomes" id="UP000620104"/>
    </source>
</evidence>
<dbReference type="GO" id="GO:0003723">
    <property type="term" value="F:RNA binding"/>
    <property type="evidence" value="ECO:0007669"/>
    <property type="project" value="TreeGrafter"/>
</dbReference>
<feature type="region of interest" description="Disordered" evidence="2">
    <location>
        <begin position="226"/>
        <end position="247"/>
    </location>
</feature>
<dbReference type="EMBL" id="BLZA01000023">
    <property type="protein sequence ID" value="GHJ87739.1"/>
    <property type="molecule type" value="Genomic_DNA"/>
</dbReference>
<dbReference type="GO" id="GO:0000398">
    <property type="term" value="P:mRNA splicing, via spliceosome"/>
    <property type="evidence" value="ECO:0007669"/>
    <property type="project" value="TreeGrafter"/>
</dbReference>
<accession>A0A8H3TWZ7</accession>
<feature type="region of interest" description="Disordered" evidence="2">
    <location>
        <begin position="259"/>
        <end position="292"/>
    </location>
</feature>
<evidence type="ECO:0000256" key="2">
    <source>
        <dbReference type="SAM" id="MobiDB-lite"/>
    </source>
</evidence>
<dbReference type="InterPro" id="IPR018609">
    <property type="entry name" value="Bud13"/>
</dbReference>
<name>A0A8H3TWZ7_9TREE</name>
<dbReference type="GO" id="GO:0005684">
    <property type="term" value="C:U2-type spliceosomal complex"/>
    <property type="evidence" value="ECO:0007669"/>
    <property type="project" value="TreeGrafter"/>
</dbReference>
<evidence type="ECO:0000256" key="1">
    <source>
        <dbReference type="ARBA" id="ARBA00011069"/>
    </source>
</evidence>
<keyword evidence="4" id="KW-1185">Reference proteome</keyword>
<dbReference type="Pfam" id="PF09736">
    <property type="entry name" value="Bud13"/>
    <property type="match status" value="1"/>
</dbReference>
<evidence type="ECO:0008006" key="5">
    <source>
        <dbReference type="Google" id="ProtNLM"/>
    </source>
</evidence>
<dbReference type="AlphaFoldDB" id="A0A8H3TWZ7"/>
<sequence length="335" mass="37218">MSDKQAYLAARYMSGPKADAILSRTDSATTHKKKKRKLDKAPQRQVVGGIGIVDEDAFAGSAVGGMEEEEVDAPVVADDLKSFQRAKQSGWQKQPRQGETLPTAPSPLENNEQTDRTETQAAVAPPPVTKKRGGLLTAEDLREEAAALAARRAAEEAERARAQAAAAAEASSSTPVDPRQTIYRDKSGAIIDVAAAERAERQAREEEVRREAEKREWGKGLVQREARERRMRTEQSMGKKDVARYANDKEMNDELRAVERADDPAAAFLTKRKSKGPQRPKYTGPPAPPNRFNILPGYRWDGVDRSTGFEAKLFQTMNNRRRRQVEANAWSMEDM</sequence>
<evidence type="ECO:0000313" key="3">
    <source>
        <dbReference type="EMBL" id="GHJ87739.1"/>
    </source>
</evidence>
<feature type="compositionally biased region" description="Basic and acidic residues" evidence="2">
    <location>
        <begin position="152"/>
        <end position="161"/>
    </location>
</feature>
<comment type="similarity">
    <text evidence="1">Belongs to the CWC26 family.</text>
</comment>
<protein>
    <recommendedName>
        <fullName evidence="5">Pre-mRNA-splicing factor CWC26</fullName>
    </recommendedName>
</protein>
<dbReference type="InterPro" id="IPR051112">
    <property type="entry name" value="CWC26_splicing_factor"/>
</dbReference>